<dbReference type="OrthoDB" id="9071849at2759"/>
<evidence type="ECO:0000313" key="3">
    <source>
        <dbReference type="Proteomes" id="UP000590868"/>
    </source>
</evidence>
<feature type="region of interest" description="Disordered" evidence="1">
    <location>
        <begin position="1"/>
        <end position="67"/>
    </location>
</feature>
<evidence type="ECO:0000256" key="1">
    <source>
        <dbReference type="SAM" id="MobiDB-lite"/>
    </source>
</evidence>
<name>A0A7L2AJN8_9GRUI</name>
<gene>
    <name evidence="2" type="primary">Zc3h3</name>
    <name evidence="2" type="ORF">HELFUL_R07082</name>
</gene>
<feature type="compositionally biased region" description="Low complexity" evidence="1">
    <location>
        <begin position="179"/>
        <end position="190"/>
    </location>
</feature>
<feature type="compositionally biased region" description="Polar residues" evidence="1">
    <location>
        <begin position="1"/>
        <end position="17"/>
    </location>
</feature>
<reference evidence="2 3" key="1">
    <citation type="submission" date="2019-09" db="EMBL/GenBank/DDBJ databases">
        <title>Bird 10,000 Genomes (B10K) Project - Family phase.</title>
        <authorList>
            <person name="Zhang G."/>
        </authorList>
    </citation>
    <scope>NUCLEOTIDE SEQUENCE [LARGE SCALE GENOMIC DNA]</scope>
    <source>
        <strain evidence="2">B10K-DU-001-55</strain>
        <tissue evidence="2">Muscle</tissue>
    </source>
</reference>
<sequence>TSESAVTLKSEPQQQPSVLPDRESAQQMWRKVEPTALGWSSGEQVRDDAREPKLLGNGETSSRPTQNAALVAEMSPMKNRFSIVPKAAGVQRAASTSVSSKAPKFRKTNYTWVANPGKCSRTMKRWVSPRASESAKKVVSGVDKGAKMSPKADLGAKLKKSGLQSKVGVSPSKYKWKASSLQTSPSTSKSVFRWQSEDHKKPPVPNLPRGGALPPPLSAGSVGGAKSSFGEAALSSYKVKSRTKIIKRKGNLGSPTDKRNNSLPTTPLKSHFHLRKKNSLRGKPTVTPKRSSPKGLVQITKHRLCRLPATRMQISTKEGRNNH</sequence>
<feature type="non-terminal residue" evidence="2">
    <location>
        <position position="323"/>
    </location>
</feature>
<feature type="compositionally biased region" description="Polar residues" evidence="1">
    <location>
        <begin position="58"/>
        <end position="67"/>
    </location>
</feature>
<dbReference type="AlphaFoldDB" id="A0A7L2AJN8"/>
<feature type="non-terminal residue" evidence="2">
    <location>
        <position position="1"/>
    </location>
</feature>
<feature type="region of interest" description="Disordered" evidence="1">
    <location>
        <begin position="248"/>
        <end position="270"/>
    </location>
</feature>
<accession>A0A7L2AJN8</accession>
<organism evidence="2 3">
    <name type="scientific">Heliornis fulica</name>
    <name type="common">sungrebe</name>
    <dbReference type="NCBI Taxonomy" id="54369"/>
    <lineage>
        <taxon>Eukaryota</taxon>
        <taxon>Metazoa</taxon>
        <taxon>Chordata</taxon>
        <taxon>Craniata</taxon>
        <taxon>Vertebrata</taxon>
        <taxon>Euteleostomi</taxon>
        <taxon>Archelosauria</taxon>
        <taxon>Archosauria</taxon>
        <taxon>Dinosauria</taxon>
        <taxon>Saurischia</taxon>
        <taxon>Theropoda</taxon>
        <taxon>Coelurosauria</taxon>
        <taxon>Aves</taxon>
        <taxon>Neognathae</taxon>
        <taxon>Neoaves</taxon>
        <taxon>Gruiformes</taxon>
        <taxon>Heliornithidae</taxon>
        <taxon>Heliornis</taxon>
    </lineage>
</organism>
<comment type="caution">
    <text evidence="2">The sequence shown here is derived from an EMBL/GenBank/DDBJ whole genome shotgun (WGS) entry which is preliminary data.</text>
</comment>
<feature type="region of interest" description="Disordered" evidence="1">
    <location>
        <begin position="177"/>
        <end position="220"/>
    </location>
</feature>
<evidence type="ECO:0000313" key="2">
    <source>
        <dbReference type="EMBL" id="NXP47317.1"/>
    </source>
</evidence>
<dbReference type="Proteomes" id="UP000590868">
    <property type="component" value="Unassembled WGS sequence"/>
</dbReference>
<keyword evidence="3" id="KW-1185">Reference proteome</keyword>
<feature type="region of interest" description="Disordered" evidence="1">
    <location>
        <begin position="123"/>
        <end position="164"/>
    </location>
</feature>
<feature type="compositionally biased region" description="Basic and acidic residues" evidence="1">
    <location>
        <begin position="44"/>
        <end position="53"/>
    </location>
</feature>
<dbReference type="EMBL" id="VXBZ01004009">
    <property type="protein sequence ID" value="NXP47317.1"/>
    <property type="molecule type" value="Genomic_DNA"/>
</dbReference>
<protein>
    <submittedName>
        <fullName evidence="2">ZC3H3 protein</fullName>
    </submittedName>
</protein>
<proteinExistence type="predicted"/>